<keyword evidence="4" id="KW-1185">Reference proteome</keyword>
<keyword evidence="2" id="KW-0472">Membrane</keyword>
<keyword evidence="2" id="KW-0812">Transmembrane</keyword>
<dbReference type="RefSeq" id="WP_173261039.1">
    <property type="nucleotide sequence ID" value="NZ_BLLG01000001.1"/>
</dbReference>
<sequence length="84" mass="9175">MTPPEQHQVALELERLRGEVVAGFAALGGRLDTALQRTSQTEADIDKLEQRIELLERARWPLPSVAALVAVVGLGLSLYQLAAR</sequence>
<evidence type="ECO:0000313" key="3">
    <source>
        <dbReference type="EMBL" id="GFH38925.1"/>
    </source>
</evidence>
<protein>
    <submittedName>
        <fullName evidence="3">Uncharacterized protein</fullName>
    </submittedName>
</protein>
<dbReference type="AlphaFoldDB" id="A0A6A0B2I9"/>
<name>A0A6A0B2I9_9ACTN</name>
<keyword evidence="1" id="KW-0175">Coiled coil</keyword>
<comment type="caution">
    <text evidence="3">The sequence shown here is derived from an EMBL/GenBank/DDBJ whole genome shotgun (WGS) entry which is preliminary data.</text>
</comment>
<feature type="coiled-coil region" evidence="1">
    <location>
        <begin position="31"/>
        <end position="58"/>
    </location>
</feature>
<evidence type="ECO:0000313" key="4">
    <source>
        <dbReference type="Proteomes" id="UP000484988"/>
    </source>
</evidence>
<organism evidence="3 4">
    <name type="scientific">Streptomyces pacificus</name>
    <dbReference type="NCBI Taxonomy" id="2705029"/>
    <lineage>
        <taxon>Bacteria</taxon>
        <taxon>Bacillati</taxon>
        <taxon>Actinomycetota</taxon>
        <taxon>Actinomycetes</taxon>
        <taxon>Kitasatosporales</taxon>
        <taxon>Streptomycetaceae</taxon>
        <taxon>Streptomyces</taxon>
    </lineage>
</organism>
<dbReference type="Proteomes" id="UP000484988">
    <property type="component" value="Unassembled WGS sequence"/>
</dbReference>
<gene>
    <name evidence="3" type="ORF">SCWH03_51880</name>
</gene>
<evidence type="ECO:0000256" key="2">
    <source>
        <dbReference type="SAM" id="Phobius"/>
    </source>
</evidence>
<keyword evidence="2" id="KW-1133">Transmembrane helix</keyword>
<feature type="transmembrane region" description="Helical" evidence="2">
    <location>
        <begin position="60"/>
        <end position="82"/>
    </location>
</feature>
<proteinExistence type="predicted"/>
<evidence type="ECO:0000256" key="1">
    <source>
        <dbReference type="SAM" id="Coils"/>
    </source>
</evidence>
<accession>A0A6A0B2I9</accession>
<dbReference type="EMBL" id="BLLG01000021">
    <property type="protein sequence ID" value="GFH38925.1"/>
    <property type="molecule type" value="Genomic_DNA"/>
</dbReference>
<reference evidence="3 4" key="1">
    <citation type="submission" date="2020-02" db="EMBL/GenBank/DDBJ databases">
        <title>Whole Genome Shotgun Sequence of Streptomyces sp. strain CWH03.</title>
        <authorList>
            <person name="Dohra H."/>
            <person name="Kodani S."/>
            <person name="Yamamura H."/>
        </authorList>
    </citation>
    <scope>NUCLEOTIDE SEQUENCE [LARGE SCALE GENOMIC DNA]</scope>
    <source>
        <strain evidence="3 4">CWH03</strain>
    </source>
</reference>